<feature type="compositionally biased region" description="Basic and acidic residues" evidence="1">
    <location>
        <begin position="1584"/>
        <end position="1596"/>
    </location>
</feature>
<feature type="compositionally biased region" description="Basic and acidic residues" evidence="1">
    <location>
        <begin position="3246"/>
        <end position="3277"/>
    </location>
</feature>
<feature type="compositionally biased region" description="Polar residues" evidence="1">
    <location>
        <begin position="2161"/>
        <end position="2170"/>
    </location>
</feature>
<sequence length="4628" mass="527854">MSWVTSRPGGGGGRGTDMSSVPPDLDEITDEEFLKQLWQQAEDFSDRRRIRARMYKLREKRLREMVQNDEESLGALTMTDEGDSSYHTETHTSAAQTTERKSSVEIKLDYKGDSSVSESSRIGQLSMRGVGTTKDDDIIENRIKEVSKGRGARYQQVLNKYDEQNENSTSRSNYSVQSNALTGDSYQSIKHKEVRDSVSPVRGAFDRRIIGEESETTFTSDEEVAIKSESESVSSRNTSRDDKSVKSTTSSRKVTERKLSKELNINTSKKAEKSSPTSPSRKVPGDTSPSKATTKRQAATPGENQSSILTKVKTDKRTNQSTSANRLSSGRKKVNEKSTKMGKEINGDYKNLHDYLNENVDSDDEIIKEEEEEGEDEEGHTVKMIVQTRKKKDGTQIISRRLARAMKIVEKESDIDEILVGNPDHEVLERNVEEKEEKDGSKIKIITETRRRPDGIEYTTKNVLKTSKIFDYDHPEDIAYSEHDELISSEESTETDENGITIKTVTETRRKKDGVEYTTKKVYKTFKVDATITPSDDDEVLDRKETDEEQSDGTILRIIIEKRRTKDGQEYTHRQVYRSRKLTLSGIDVLKGTPSVDNDDEVIDRKEKEELDENRTKIKIVTETRRRKDGSTYSFEYILRSFKGTENDIEKMSIEAASNSSNINVSDNDKIIKEDVKEELQKDGSIVRTIIERRRAKDGTEYLRHRIMKIPKLPEPELVVGSLDDEVIEEDVKEKVLADGTHCKAITERRRSSTTGVHYTLRRMSKVFHHQSHLAQTDEIIDENVTEEETGNGILVKTVIRRYERPDGSVYTTHDIQKSYNSPVAVNVDEYEYDELIDRSYDERETLDGYIIKTIIETRCRNDGTHYTIERTEKVSKLGEGIEVSFKGNSISSGSPGDTVVSCEEHEEPSDDGALVKTILEVRRRPDGTEYTNKITIRSTEVLVPEHETSYVIIKADSKDGDGECSFFPSLEDEIVYVRKKQDVDEKGNQITIVIETRKSKTTGEKYNLTKKIHTTDVVMTDKGEKILTKKPQREGTLTRKRKSIEKVDTKKTNRISSFEKDKSKVVPSSVTVNLVTKKATVKEATKSSPLKPTTVRKSPKSGSESEPSMSNSIKKPIKRYPSGDNKIQERSNRKPVQDAKKTSSYTIKQKVTQSNSLPVTKSKVVRKPLPTKKYGSPSDSSPEQISENDSSGKESPRRESKPRSEPSPKVKSPVTRVSSSPARGRSPHRSGTSTPREGTPVRQCCKKSEPETPSPKQKSYVPIVRKKPESKDAPNVNGDLKKQPRKIQPDNSFKFEKSPPRDSPTKSQRPRSPEKSYTPKVLPEKSYKDSNTFKKPVESKKASPPNELSFEKEPIISLPQTPLTEEMKAYPATSSSTPYIEDVSTEPDLPYHTVHRPSLVREPSEYNPDILNDESLDTSAPKTTKTREPKSSFETKIDKKSSDSSAYSSSEDESRRFPSKRKDSPFKPFPTTSKKPFSEERKPKPIIEKTREEAPKSLLDQIIPDGSEETSDIETDREKKIEMKNSFSAKLSMFERSKPDSKEIKTSYKPEKKQPQTEKLVPVKEPIIVPKYIHPLGSDSESDQDKPKKTTKEDINLSSTRLVMSAIGSENLQSKTTREYESTDREKQDIVTSLRERSKSPFSKDSSSLPRSKEGSPAPFVKEDSPGRFLTGKPIDQGPNTTKIKRLERSNSNKKIIYEDLEENAANLPSYLKDIEYITDVSVLEKLLQKAETYEERRIIRGHIRSLKKVDSNLTKTSTPNYKRFIESKPSPTSSPILSRRTTTTETTSYTKSGPSKKPDPKGDTRSPQLSPTEESKSFRSFQSKDRRYKKRSTDESESDRRSSVEEIKYERKSSSEIIERSEVTSSLTDRSREWKYKPTETTVKKSTELFSTTKVRKESPEGRIPSDRTSSPEDSKRVTSSSLYSDKYRKLSDDISKGRKISDDDLTRKTSRDNTVRKISSEETTRKKSREETTRKTSTEILRKTSHEETIRRSSRDDTIRKTSRDDTVKKSPRDDTFRKTTRDVTTRKTSQDDTVRKTSRTDKERKSSQDDTTKKITNKFSREPKSRETPKDTSREYPRKSSREDSYRKSSPESYERNRTSSPDTPKSSRKSSPDTKVIRRTSPDRKLKEVVPKSDTRQPKPYETSVTRKTSDDLETSVKSTSYLSKSDTRSDSVSKRYTKTSAELDINRQPQETKEKPDTKPVSRSPFLTRKQKETPKETTESHVYMEPLRHQRLGTTVKSKVEQTNVDKIVSPYGVGPTDEYGLPLIGLKALKRRNQQPIEEPVAPKPEKPEEEFVPCDAQGRPLFGLRALRKAPETTTFTTTQVAKESTAVQETLHNAFVSTETSHLQSGVITQPETHTTEVVSTTIKNETTTTGPLEESCPTYSSSDDSHQHNTVERRQKRTRRKDLSSFGGSAANPVSSEDEENLKDHSNKTRRVTNRFLKRDLSSELSSESEGIRALSTPGETSPSLVKSVDMSLRRKPSLTGSDIVSEQTEPKDSASTPLKPKKKLRDTFEPTSEQVTDSRPHRTWDLETDLSTRSQVMENIIAKHETLTKQETAKPAKKLNGILKKTSTSSIQTSKIISSDSEGFESSERTEIFERKSSKDRSPSPSKVEDRDEFSKDRTNDVERKTSYTEIRLSKPTEDGDESKPLRIIKGQKSAEVKIFATERKDKTDKTDERPERRKTSETISKTTTRKENVTGEPKKTVHKKSISEEKPLISPGDKLPAISNDLFKVDDRKGKITSNETKLSTTEKLEEKTQRKSKSVIDTTKDKKSPQIIKERDVSPKVGKKETKTKPLGDSIEKDSIDGDSSSESSSDESSSSQSSVDSQRKIKPSKPTKSPSDKKDSLERKKVPKKPKDSRREERHSTTRKKSNKETELVIEDAVSRDFSSSSSPERSTTRRAQKPSDKSLRDDKDRETARTTSRSVVKTHSPKEELSDRERKKSYDKLVKVTSKTEDTRNLFTENRRKSSETKPSKFVSPERENKVHKKSKTPEPVPTDLHVKKLPTTDKPSRKTTLIEKHIFNDDSKQRINTYKRKTYNEDKKVFGSPKKETHVSRNRTDSKKSVNANLKDSPEVVRDKTRLSPKYKKAKISDIKESDKKFTRKEYDSNLGEFKKSPRDKPKVKEFSITEKTVKVRKEEGKHFDKDREIKRKSSTTEHSKAKRKLSKEFDDVKSDDTDETKDKTTPFTKSSPLKPRTKGKEFAPKIKTYETDKLLGKENITKKVTNETLNIRKSTVKNDKRNLETSDLGFTREKISSLKERKDDSKTKGAKFSSKSIDQSKIKDSSDSSESETVKERVKTVNKYSSDEEYASKRKSSVSSTSEEKIKTYKTDSDQCINEVSKFADTKKEELQKRRVDRTESEKKIEMNKIRKETDIIEVSEIEDKTQLKPKRSIDLIRETKVTKKSYDTETNLVSKSKRADDEDIIQVKKPKGQESRPQIIPEKRTEVPLDEREKDKVSKSPELDKTRTQVKPHKTTDSYNRDVVKTTKEEISRHSNKQDKKHESIISDVQESKTKPKQNIRGDEKVVDKDELKMTVDSDVEIKTTSDSDMSVDAKKIYKKKTEISDKVSDNEKVDKQSDIKRTEKSKVNYQTIRDAKLATKHTENEDVKEEKVRKTSQNIKTTRVLEKDKEFLKDETELYKEVRPKKYNDVFCTVDGRIIDKSPLPDKGTPKIRPDPKQKTKSDQKQVDEDELNINIKTDFDIEIKTTSDSDVSADTKQLYKKETEISGKKSDIGKIDKQSDVKRTEKLRVSSQTMIEDKTASKITEIKDENEEKVRKTSQNIKTSTVSEVKNKFLKDETDIDKKAKPKKSLEKKDVFCTVDGRIIDKQPLPAKGTPKLRPDSEQDTRNDQTQTENDRLNIRDDIDVEIKTTSDTDVSVDTKHIYKTEIETSDKERDIGKVDETAKSKVSSQTIIEENTATKFSENKDVKEEKVRKTSQNIKTSRVSEKKKEPLQDETDVSKKARTRKSVEKNHLFCTVDGRIIDKQSVPAKETPKIRSDTDVSRRKKSSPSSENIPHDTNKIDTKKESKHQIASKVPKNSPVSRLSKSPEPEDISRRLRKLSKQRKTSSENIDDSNKRKNSDSRTCSLQSLSVASTTSSVPGYMRPRRDSKSYKRHTPERDLQEVEDLLLNSYQYTRCTKRVVKPPVKYDYTYVINTNEGAAGGKDSYSIYFGPREKVPLLKNNAPETIVYGDTYVRHSRDESNASSRKTSIDNVASSQKNVQEIVTESDRVSSDKKSDEDKYLDIKLQYENKIKAIDLKHSSPRDDSPPYQRKESDSRYNEDIHKNFENKGTFSDIRQQYKDTVRSIAEDSFRKSSYTSESKSKEHIEHSKPDIEDPSLLKYKELASKDYKDYGIEKKQQSTLYSVTDLRNLSKKDNLVTSSSYDNRDVQGLQTEVQTKVVEDDQRSRDSSTVIRDKTSALSESKEFEKQSRESHVKESLSTGNDTINFDRTTTLKNIKFLPDYDYNKIYASKTSKPSTDSQQVFSSDEQYSNSKANVSQTMKTDSSTYVTFDGRTVTTSDRKAFDQSDSTGAFNKMADDKHGKVGQSDLRSSQFVQQDDNIQLKQFGIFDYFITSQLILISGAGKLEQDLACLFTWRDKLRINPYYASSNTLKD</sequence>
<feature type="compositionally biased region" description="Low complexity" evidence="1">
    <location>
        <begin position="1101"/>
        <end position="1113"/>
    </location>
</feature>
<feature type="compositionally biased region" description="Basic and acidic residues" evidence="1">
    <location>
        <begin position="1534"/>
        <end position="1557"/>
    </location>
</feature>
<feature type="compositionally biased region" description="Basic and acidic residues" evidence="1">
    <location>
        <begin position="3452"/>
        <end position="3478"/>
    </location>
</feature>
<feature type="region of interest" description="Disordered" evidence="1">
    <location>
        <begin position="3416"/>
        <end position="3537"/>
    </location>
</feature>
<protein>
    <recommendedName>
        <fullName evidence="2">Smoothelin domain-containing protein</fullName>
    </recommendedName>
</protein>
<feature type="compositionally biased region" description="Polar residues" evidence="1">
    <location>
        <begin position="1597"/>
        <end position="1616"/>
    </location>
</feature>
<feature type="compositionally biased region" description="Low complexity" evidence="1">
    <location>
        <begin position="1783"/>
        <end position="1797"/>
    </location>
</feature>
<feature type="compositionally biased region" description="Basic and acidic residues" evidence="1">
    <location>
        <begin position="3100"/>
        <end position="3169"/>
    </location>
</feature>
<feature type="compositionally biased region" description="Basic and acidic residues" evidence="1">
    <location>
        <begin position="2849"/>
        <end position="2875"/>
    </location>
</feature>
<feature type="compositionally biased region" description="Basic and acidic residues" evidence="1">
    <location>
        <begin position="2776"/>
        <end position="2814"/>
    </location>
</feature>
<feature type="region of interest" description="Disordered" evidence="1">
    <location>
        <begin position="4269"/>
        <end position="4293"/>
    </location>
</feature>
<feature type="domain" description="Smoothelin" evidence="2">
    <location>
        <begin position="24"/>
        <end position="60"/>
    </location>
</feature>
<evidence type="ECO:0000256" key="1">
    <source>
        <dbReference type="SAM" id="MobiDB-lite"/>
    </source>
</evidence>
<feature type="compositionally biased region" description="Polar residues" evidence="1">
    <location>
        <begin position="1771"/>
        <end position="1782"/>
    </location>
</feature>
<feature type="domain" description="Smoothelin" evidence="2">
    <location>
        <begin position="1704"/>
        <end position="1750"/>
    </location>
</feature>
<feature type="compositionally biased region" description="Basic residues" evidence="1">
    <location>
        <begin position="4069"/>
        <end position="4078"/>
    </location>
</feature>
<feature type="region of interest" description="Disordered" evidence="1">
    <location>
        <begin position="66"/>
        <end position="106"/>
    </location>
</feature>
<feature type="region of interest" description="Disordered" evidence="1">
    <location>
        <begin position="4413"/>
        <end position="4461"/>
    </location>
</feature>
<feature type="compositionally biased region" description="Basic and acidic residues" evidence="1">
    <location>
        <begin position="2115"/>
        <end position="2144"/>
    </location>
</feature>
<feature type="compositionally biased region" description="Basic and acidic residues" evidence="1">
    <location>
        <begin position="2665"/>
        <end position="2693"/>
    </location>
</feature>
<keyword evidence="4" id="KW-1185">Reference proteome</keyword>
<feature type="compositionally biased region" description="Basic and acidic residues" evidence="1">
    <location>
        <begin position="4004"/>
        <end position="4015"/>
    </location>
</feature>
<gene>
    <name evidence="3" type="ORF">Anas_08333</name>
</gene>
<feature type="compositionally biased region" description="Basic and acidic residues" evidence="1">
    <location>
        <begin position="1191"/>
        <end position="1209"/>
    </location>
</feature>
<feature type="compositionally biased region" description="Basic and acidic residues" evidence="1">
    <location>
        <begin position="3850"/>
        <end position="3874"/>
    </location>
</feature>
<feature type="compositionally biased region" description="Basic and acidic residues" evidence="1">
    <location>
        <begin position="2394"/>
        <end position="2404"/>
    </location>
</feature>
<feature type="region of interest" description="Disordered" evidence="1">
    <location>
        <begin position="3233"/>
        <end position="3341"/>
    </location>
</feature>
<feature type="compositionally biased region" description="Basic and acidic residues" evidence="1">
    <location>
        <begin position="2598"/>
        <end position="2657"/>
    </location>
</feature>
<evidence type="ECO:0000313" key="3">
    <source>
        <dbReference type="EMBL" id="KAB7504355.1"/>
    </source>
</evidence>
<feature type="compositionally biased region" description="Basic and acidic residues" evidence="1">
    <location>
        <begin position="333"/>
        <end position="353"/>
    </location>
</feature>
<feature type="region of interest" description="Disordered" evidence="1">
    <location>
        <begin position="2556"/>
        <end position="3216"/>
    </location>
</feature>
<feature type="compositionally biased region" description="Basic and acidic residues" evidence="1">
    <location>
        <begin position="3081"/>
        <end position="3091"/>
    </location>
</feature>
<feature type="compositionally biased region" description="Basic and acidic residues" evidence="1">
    <location>
        <begin position="1897"/>
        <end position="1919"/>
    </location>
</feature>
<feature type="compositionally biased region" description="Basic and acidic residues" evidence="1">
    <location>
        <begin position="4240"/>
        <end position="4252"/>
    </location>
</feature>
<feature type="compositionally biased region" description="Basic and acidic residues" evidence="1">
    <location>
        <begin position="1928"/>
        <end position="2102"/>
    </location>
</feature>
<feature type="compositionally biased region" description="Basic and acidic residues" evidence="1">
    <location>
        <begin position="2940"/>
        <end position="2993"/>
    </location>
</feature>
<feature type="compositionally biased region" description="Basic and acidic residues" evidence="1">
    <location>
        <begin position="3935"/>
        <end position="3946"/>
    </location>
</feature>
<name>A0A5N5TGS3_9CRUS</name>
<feature type="compositionally biased region" description="Basic and acidic residues" evidence="1">
    <location>
        <begin position="2216"/>
        <end position="2226"/>
    </location>
</feature>
<feature type="compositionally biased region" description="Low complexity" evidence="1">
    <location>
        <begin position="1641"/>
        <end position="1651"/>
    </location>
</feature>
<feature type="compositionally biased region" description="Basic and acidic residues" evidence="1">
    <location>
        <begin position="1294"/>
        <end position="1305"/>
    </location>
</feature>
<feature type="compositionally biased region" description="Basic and acidic residues" evidence="1">
    <location>
        <begin position="1871"/>
        <end position="1889"/>
    </location>
</feature>
<evidence type="ECO:0000259" key="2">
    <source>
        <dbReference type="Pfam" id="PF12510"/>
    </source>
</evidence>
<feature type="region of interest" description="Disordered" evidence="1">
    <location>
        <begin position="216"/>
        <end position="353"/>
    </location>
</feature>
<feature type="compositionally biased region" description="Basic and acidic residues" evidence="1">
    <location>
        <begin position="3485"/>
        <end position="3537"/>
    </location>
</feature>
<feature type="compositionally biased region" description="Basic and acidic residues" evidence="1">
    <location>
        <begin position="3176"/>
        <end position="3194"/>
    </location>
</feature>
<feature type="region of interest" description="Disordered" evidence="1">
    <location>
        <begin position="1"/>
        <end position="27"/>
    </location>
</feature>
<feature type="compositionally biased region" description="Basic and acidic residues" evidence="1">
    <location>
        <begin position="1515"/>
        <end position="1524"/>
    </location>
</feature>
<dbReference type="InterPro" id="IPR022189">
    <property type="entry name" value="SMTN"/>
</dbReference>
<evidence type="ECO:0000313" key="4">
    <source>
        <dbReference type="Proteomes" id="UP000326759"/>
    </source>
</evidence>
<feature type="compositionally biased region" description="Basic and acidic residues" evidence="1">
    <location>
        <begin position="4334"/>
        <end position="4347"/>
    </location>
</feature>
<feature type="compositionally biased region" description="Polar residues" evidence="1">
    <location>
        <begin position="1178"/>
        <end position="1190"/>
    </location>
</feature>
<feature type="compositionally biased region" description="Basic and acidic residues" evidence="1">
    <location>
        <begin position="3047"/>
        <end position="3073"/>
    </location>
</feature>
<feature type="compositionally biased region" description="Polar residues" evidence="1">
    <location>
        <begin position="263"/>
        <end position="280"/>
    </location>
</feature>
<feature type="region of interest" description="Disordered" evidence="1">
    <location>
        <begin position="888"/>
        <end position="908"/>
    </location>
</feature>
<feature type="compositionally biased region" description="Polar residues" evidence="1">
    <location>
        <begin position="4216"/>
        <end position="4238"/>
    </location>
</feature>
<feature type="region of interest" description="Disordered" evidence="1">
    <location>
        <begin position="3837"/>
        <end position="3874"/>
    </location>
</feature>
<feature type="region of interest" description="Disordered" evidence="1">
    <location>
        <begin position="1029"/>
        <end position="1052"/>
    </location>
</feature>
<accession>A0A5N5TGS3</accession>
<feature type="compositionally biased region" description="Polar residues" evidence="1">
    <location>
        <begin position="2490"/>
        <end position="2499"/>
    </location>
</feature>
<feature type="compositionally biased region" description="Basic and acidic residues" evidence="1">
    <location>
        <begin position="2556"/>
        <end position="2566"/>
    </location>
</feature>
<feature type="compositionally biased region" description="Low complexity" evidence="1">
    <location>
        <begin position="2576"/>
        <end position="2593"/>
    </location>
</feature>
<feature type="compositionally biased region" description="Basic and acidic residues" evidence="1">
    <location>
        <begin position="1426"/>
        <end position="1443"/>
    </location>
</feature>
<feature type="compositionally biased region" description="Basic and acidic residues" evidence="1">
    <location>
        <begin position="1127"/>
        <end position="1142"/>
    </location>
</feature>
<feature type="compositionally biased region" description="Polar residues" evidence="1">
    <location>
        <begin position="1143"/>
        <end position="1160"/>
    </location>
</feature>
<feature type="compositionally biased region" description="Polar residues" evidence="1">
    <location>
        <begin position="319"/>
        <end position="328"/>
    </location>
</feature>
<dbReference type="Pfam" id="PF12510">
    <property type="entry name" value="Smoothelin"/>
    <property type="match status" value="2"/>
</dbReference>
<dbReference type="Proteomes" id="UP000326759">
    <property type="component" value="Unassembled WGS sequence"/>
</dbReference>
<feature type="compositionally biased region" description="Basic and acidic residues" evidence="1">
    <location>
        <begin position="3332"/>
        <end position="3341"/>
    </location>
</feature>
<feature type="compositionally biased region" description="Basic and acidic residues" evidence="1">
    <location>
        <begin position="3288"/>
        <end position="3309"/>
    </location>
</feature>
<feature type="compositionally biased region" description="Basic and acidic residues" evidence="1">
    <location>
        <begin position="4413"/>
        <end position="4451"/>
    </location>
</feature>
<feature type="region of interest" description="Disordered" evidence="1">
    <location>
        <begin position="4324"/>
        <end position="4348"/>
    </location>
</feature>
<feature type="compositionally biased region" description="Basic and acidic residues" evidence="1">
    <location>
        <begin position="1477"/>
        <end position="1496"/>
    </location>
</feature>
<feature type="compositionally biased region" description="Polar residues" evidence="1">
    <location>
        <begin position="4452"/>
        <end position="4461"/>
    </location>
</feature>
<feature type="compositionally biased region" description="Basic and acidic residues" evidence="1">
    <location>
        <begin position="2196"/>
        <end position="2206"/>
    </location>
</feature>
<feature type="compositionally biased region" description="Basic and acidic residues" evidence="1">
    <location>
        <begin position="4118"/>
        <end position="4131"/>
    </location>
</feature>
<organism evidence="3 4">
    <name type="scientific">Armadillidium nasatum</name>
    <dbReference type="NCBI Taxonomy" id="96803"/>
    <lineage>
        <taxon>Eukaryota</taxon>
        <taxon>Metazoa</taxon>
        <taxon>Ecdysozoa</taxon>
        <taxon>Arthropoda</taxon>
        <taxon>Crustacea</taxon>
        <taxon>Multicrustacea</taxon>
        <taxon>Malacostraca</taxon>
        <taxon>Eumalacostraca</taxon>
        <taxon>Peracarida</taxon>
        <taxon>Isopoda</taxon>
        <taxon>Oniscidea</taxon>
        <taxon>Crinocheta</taxon>
        <taxon>Armadillidiidae</taxon>
        <taxon>Armadillidium</taxon>
    </lineage>
</organism>
<feature type="region of interest" description="Disordered" evidence="1">
    <location>
        <begin position="4486"/>
        <end position="4512"/>
    </location>
</feature>
<feature type="region of interest" description="Disordered" evidence="1">
    <location>
        <begin position="3933"/>
        <end position="4131"/>
    </location>
</feature>
<feature type="compositionally biased region" description="Basic and acidic residues" evidence="1">
    <location>
        <begin position="1029"/>
        <end position="1038"/>
    </location>
</feature>
<feature type="compositionally biased region" description="Basic and acidic residues" evidence="1">
    <location>
        <begin position="3956"/>
        <end position="3985"/>
    </location>
</feature>
<feature type="compositionally biased region" description="Low complexity" evidence="1">
    <location>
        <begin position="2816"/>
        <end position="2835"/>
    </location>
</feature>
<feature type="compositionally biased region" description="Polar residues" evidence="1">
    <location>
        <begin position="1753"/>
        <end position="1762"/>
    </location>
</feature>
<feature type="compositionally biased region" description="Basic and acidic residues" evidence="1">
    <location>
        <begin position="2758"/>
        <end position="2767"/>
    </location>
</feature>
<feature type="region of interest" description="Disordered" evidence="1">
    <location>
        <begin position="3670"/>
        <end position="3704"/>
    </location>
</feature>
<proteinExistence type="predicted"/>
<feature type="compositionally biased region" description="Polar residues" evidence="1">
    <location>
        <begin position="2352"/>
        <end position="2381"/>
    </location>
</feature>
<feature type="compositionally biased region" description="Basic and acidic residues" evidence="1">
    <location>
        <begin position="2701"/>
        <end position="2724"/>
    </location>
</feature>
<feature type="compositionally biased region" description="Low complexity" evidence="1">
    <location>
        <begin position="2895"/>
        <end position="2905"/>
    </location>
</feature>
<feature type="compositionally biased region" description="Polar residues" evidence="1">
    <location>
        <begin position="287"/>
        <end position="309"/>
    </location>
</feature>
<feature type="compositionally biased region" description="Basic and acidic residues" evidence="1">
    <location>
        <begin position="1815"/>
        <end position="1864"/>
    </location>
</feature>
<feature type="region of interest" description="Disordered" evidence="1">
    <location>
        <begin position="2352"/>
        <end position="2544"/>
    </location>
</feature>
<feature type="compositionally biased region" description="Basic and acidic residues" evidence="1">
    <location>
        <begin position="2913"/>
        <end position="2928"/>
    </location>
</feature>
<feature type="compositionally biased region" description="Polar residues" evidence="1">
    <location>
        <begin position="4095"/>
        <end position="4112"/>
    </location>
</feature>
<feature type="compositionally biased region" description="Basic and acidic residues" evidence="1">
    <location>
        <begin position="3009"/>
        <end position="3038"/>
    </location>
</feature>
<feature type="compositionally biased region" description="Basic and acidic residues" evidence="1">
    <location>
        <begin position="2528"/>
        <end position="2537"/>
    </location>
</feature>
<reference evidence="3 4" key="1">
    <citation type="journal article" date="2019" name="PLoS Biol.">
        <title>Sex chromosomes control vertical transmission of feminizing Wolbachia symbionts in an isopod.</title>
        <authorList>
            <person name="Becking T."/>
            <person name="Chebbi M.A."/>
            <person name="Giraud I."/>
            <person name="Moumen B."/>
            <person name="Laverre T."/>
            <person name="Caubet Y."/>
            <person name="Peccoud J."/>
            <person name="Gilbert C."/>
            <person name="Cordaux R."/>
        </authorList>
    </citation>
    <scope>NUCLEOTIDE SEQUENCE [LARGE SCALE GENOMIC DNA]</scope>
    <source>
        <strain evidence="3">ANa2</strain>
        <tissue evidence="3">Whole body excluding digestive tract and cuticle</tissue>
    </source>
</reference>
<feature type="compositionally biased region" description="Basic and acidic residues" evidence="1">
    <location>
        <begin position="1453"/>
        <end position="1466"/>
    </location>
</feature>
<feature type="region of interest" description="Disordered" evidence="1">
    <location>
        <begin position="1083"/>
        <end position="1682"/>
    </location>
</feature>
<feature type="compositionally biased region" description="Basic and acidic residues" evidence="1">
    <location>
        <begin position="4059"/>
        <end position="4068"/>
    </location>
</feature>
<feature type="compositionally biased region" description="Basic and acidic residues" evidence="1">
    <location>
        <begin position="1323"/>
        <end position="1342"/>
    </location>
</feature>
<dbReference type="EMBL" id="SEYY01003335">
    <property type="protein sequence ID" value="KAB7504355.1"/>
    <property type="molecule type" value="Genomic_DNA"/>
</dbReference>
<comment type="caution">
    <text evidence="3">The sequence shown here is derived from an EMBL/GenBank/DDBJ whole genome shotgun (WGS) entry which is preliminary data.</text>
</comment>
<feature type="compositionally biased region" description="Basic and acidic residues" evidence="1">
    <location>
        <begin position="3670"/>
        <end position="3699"/>
    </location>
</feature>
<feature type="compositionally biased region" description="Basic and acidic residues" evidence="1">
    <location>
        <begin position="1617"/>
        <end position="1640"/>
    </location>
</feature>
<feature type="compositionally biased region" description="Basic and acidic residues" evidence="1">
    <location>
        <begin position="4027"/>
        <end position="4042"/>
    </location>
</feature>
<feature type="region of interest" description="Disordered" evidence="1">
    <location>
        <begin position="4210"/>
        <end position="4252"/>
    </location>
</feature>
<dbReference type="OrthoDB" id="6381429at2759"/>
<feature type="region of interest" description="Disordered" evidence="1">
    <location>
        <begin position="1751"/>
        <end position="2245"/>
    </location>
</feature>